<dbReference type="EMBL" id="CM046112">
    <property type="protein sequence ID" value="KAI8429226.1"/>
    <property type="molecule type" value="Genomic_DNA"/>
</dbReference>
<dbReference type="Proteomes" id="UP001064048">
    <property type="component" value="Chromosome 12"/>
</dbReference>
<gene>
    <name evidence="1" type="ORF">MSG28_007751</name>
</gene>
<keyword evidence="2" id="KW-1185">Reference proteome</keyword>
<proteinExistence type="predicted"/>
<reference evidence="1 2" key="1">
    <citation type="journal article" date="2022" name="Genome Biol. Evol.">
        <title>The Spruce Budworm Genome: Reconstructing the Evolutionary History of Antifreeze Proteins.</title>
        <authorList>
            <person name="Beliveau C."/>
            <person name="Gagne P."/>
            <person name="Picq S."/>
            <person name="Vernygora O."/>
            <person name="Keeling C.I."/>
            <person name="Pinkney K."/>
            <person name="Doucet D."/>
            <person name="Wen F."/>
            <person name="Johnston J.S."/>
            <person name="Maaroufi H."/>
            <person name="Boyle B."/>
            <person name="Laroche J."/>
            <person name="Dewar K."/>
            <person name="Juretic N."/>
            <person name="Blackburn G."/>
            <person name="Nisole A."/>
            <person name="Brunet B."/>
            <person name="Brandao M."/>
            <person name="Lumley L."/>
            <person name="Duan J."/>
            <person name="Quan G."/>
            <person name="Lucarotti C.J."/>
            <person name="Roe A.D."/>
            <person name="Sperling F.A.H."/>
            <person name="Levesque R.C."/>
            <person name="Cusson M."/>
        </authorList>
    </citation>
    <scope>NUCLEOTIDE SEQUENCE [LARGE SCALE GENOMIC DNA]</scope>
    <source>
        <strain evidence="1">Glfc:IPQL:Cfum</strain>
    </source>
</reference>
<comment type="caution">
    <text evidence="1">The sequence shown here is derived from an EMBL/GenBank/DDBJ whole genome shotgun (WGS) entry which is preliminary data.</text>
</comment>
<organism evidence="1 2">
    <name type="scientific">Choristoneura fumiferana</name>
    <name type="common">Spruce budworm moth</name>
    <name type="synonym">Archips fumiferana</name>
    <dbReference type="NCBI Taxonomy" id="7141"/>
    <lineage>
        <taxon>Eukaryota</taxon>
        <taxon>Metazoa</taxon>
        <taxon>Ecdysozoa</taxon>
        <taxon>Arthropoda</taxon>
        <taxon>Hexapoda</taxon>
        <taxon>Insecta</taxon>
        <taxon>Pterygota</taxon>
        <taxon>Neoptera</taxon>
        <taxon>Endopterygota</taxon>
        <taxon>Lepidoptera</taxon>
        <taxon>Glossata</taxon>
        <taxon>Ditrysia</taxon>
        <taxon>Tortricoidea</taxon>
        <taxon>Tortricidae</taxon>
        <taxon>Tortricinae</taxon>
        <taxon>Choristoneura</taxon>
    </lineage>
</organism>
<sequence>MGKTKRHSIDPEYIKKKIRRLQRKLEHQEETSTSPQRSTSPEPITLPPPPPSQQPTQPLPPTQPPPSITNPEQGTSTEGNIEQIPEEFLAALGNEGEEKVEEGEPIQSELATRWMRIMAEGLTKEQIQTLVKKYPTPKNFPAAVAPILNKEIGATLSELSLNRDRRIINRQNMIAKILSCLGMALTDILKGNINSKKLIEQISDAAKIAAEIHCNDSKSRKFFALSSATKIVQDACKETKTGKLLFGDGLSDQLKTVHIQTFKLERPIALPDNQPKGPRWAETYEASYYQPDTSPPCTNSGETNITESQPATLLDQKSNLIPAQSCKYLGFILNSNNLSLSVPQEKQLKIREKINSFKNKSTCKIRDFAQILGLLNSLCPAIPYGWLYTKILEREKYLALLDSDGNYDNKMSLSTMIFQELDWWLENINKHNLTKTFNFKIEIHTDASNSGWGAVCGTETASGSWSATEKNYHINYLELKAALLGLQCFTSNIHDCEVLLRVDNTTAVAYINKMGGIQFPHLNDVTRQLWKWCESRNIWIYASYVNTKDNIADAESRKINIEWELSKDAYQIIITTFGVPSIDLFASRINTKCKKFISWKRDPEAFAEKPPAAQTTYPGCRAAIGEAYIKRGVPAASVNVMLSSLTTNTYKQYDVALKLWWQFCNKYSINPYKKSVTSVLKFLTERFQNSASYGTINSARSALSLLLGPDIGRDDSIKRLMKGVFKSKPPKPKYDFTWDPAIVLNHLTYPNNNISLERLTKKLVTVLALTTGHRIQTLSLITINNIKFQNNTVKIYIPDFIKTSKPGVSQPTLLLESFQEKTEICPVTILESYINITGPLRGNVNRLIITFKKPYRPASVQTISRWIKTTIGEAGIDTSMFTAYSTRHASTSAAKRSGISIELIRKTAGWTSSSSTFARFYNRPLIEDSTFFSSAIYIGLLMKNFKPNEEQAVLPTGRLEHCVSFFLDLQKCDDVCCKQHVVAEGMGGTAVSAYATSDKDSNIPNEYLTRPRGRQGNFS</sequence>
<accession>A0ACC0JYW4</accession>
<protein>
    <submittedName>
        <fullName evidence="1">Uncharacterized protein</fullName>
    </submittedName>
</protein>
<evidence type="ECO:0000313" key="2">
    <source>
        <dbReference type="Proteomes" id="UP001064048"/>
    </source>
</evidence>
<name>A0ACC0JYW4_CHOFU</name>
<evidence type="ECO:0000313" key="1">
    <source>
        <dbReference type="EMBL" id="KAI8429226.1"/>
    </source>
</evidence>